<dbReference type="GO" id="GO:0000785">
    <property type="term" value="C:chromatin"/>
    <property type="evidence" value="ECO:0007669"/>
    <property type="project" value="TreeGrafter"/>
</dbReference>
<protein>
    <submittedName>
        <fullName evidence="8">C2H2-type zinc finger protein</fullName>
    </submittedName>
</protein>
<dbReference type="GO" id="GO:0008270">
    <property type="term" value="F:zinc ion binding"/>
    <property type="evidence" value="ECO:0007669"/>
    <property type="project" value="UniProtKB-KW"/>
</dbReference>
<keyword evidence="3 5" id="KW-0863">Zinc-finger</keyword>
<name>A0AA90NX25_9GAMM</name>
<evidence type="ECO:0000256" key="6">
    <source>
        <dbReference type="SAM" id="Phobius"/>
    </source>
</evidence>
<dbReference type="EMBL" id="JASXSV010000015">
    <property type="protein sequence ID" value="MDP0589518.1"/>
    <property type="molecule type" value="Genomic_DNA"/>
</dbReference>
<gene>
    <name evidence="8" type="ORF">QS748_10150</name>
</gene>
<dbReference type="Gene3D" id="3.30.160.60">
    <property type="entry name" value="Classic Zinc Finger"/>
    <property type="match status" value="2"/>
</dbReference>
<dbReference type="PROSITE" id="PS50157">
    <property type="entry name" value="ZINC_FINGER_C2H2_2"/>
    <property type="match status" value="3"/>
</dbReference>
<reference evidence="8 9" key="1">
    <citation type="journal article" date="2023" name="bioRxiv">
        <title>An intranuclear bacterial parasite of deep-sea mussels expresses apoptosis inhibitors acquired from its host.</title>
        <authorList>
            <person name="Gonzalez Porras M.A."/>
            <person name="Assie A."/>
            <person name="Tietjen M."/>
            <person name="Violette M."/>
            <person name="Kleiner M."/>
            <person name="Gruber-Vodicka H."/>
            <person name="Dubilier N."/>
            <person name="Leisch N."/>
        </authorList>
    </citation>
    <scope>NUCLEOTIDE SEQUENCE [LARGE SCALE GENOMIC DNA]</scope>
    <source>
        <strain evidence="8">IAP13</strain>
    </source>
</reference>
<evidence type="ECO:0000256" key="1">
    <source>
        <dbReference type="ARBA" id="ARBA00022723"/>
    </source>
</evidence>
<evidence type="ECO:0000256" key="5">
    <source>
        <dbReference type="PROSITE-ProRule" id="PRU00042"/>
    </source>
</evidence>
<evidence type="ECO:0000259" key="7">
    <source>
        <dbReference type="PROSITE" id="PS50157"/>
    </source>
</evidence>
<keyword evidence="2" id="KW-0677">Repeat</keyword>
<dbReference type="InterPro" id="IPR013087">
    <property type="entry name" value="Znf_C2H2_type"/>
</dbReference>
<accession>A0AA90NX25</accession>
<keyword evidence="9" id="KW-1185">Reference proteome</keyword>
<dbReference type="AlphaFoldDB" id="A0AA90NX25"/>
<evidence type="ECO:0000313" key="9">
    <source>
        <dbReference type="Proteomes" id="UP001178148"/>
    </source>
</evidence>
<evidence type="ECO:0000256" key="2">
    <source>
        <dbReference type="ARBA" id="ARBA00022737"/>
    </source>
</evidence>
<dbReference type="PANTHER" id="PTHR14003">
    <property type="entry name" value="TRANSCRIPTIONAL REPRESSOR PROTEIN YY"/>
    <property type="match status" value="1"/>
</dbReference>
<keyword evidence="6" id="KW-0812">Transmembrane</keyword>
<evidence type="ECO:0000256" key="4">
    <source>
        <dbReference type="ARBA" id="ARBA00022833"/>
    </source>
</evidence>
<feature type="domain" description="C2H2-type" evidence="7">
    <location>
        <begin position="353"/>
        <end position="383"/>
    </location>
</feature>
<dbReference type="PROSITE" id="PS00028">
    <property type="entry name" value="ZINC_FINGER_C2H2_1"/>
    <property type="match status" value="2"/>
</dbReference>
<dbReference type="PANTHER" id="PTHR14003:SF23">
    <property type="entry name" value="ZINC FINGER PROTEIN 143"/>
    <property type="match status" value="1"/>
</dbReference>
<proteinExistence type="predicted"/>
<comment type="caution">
    <text evidence="8">The sequence shown here is derived from an EMBL/GenBank/DDBJ whole genome shotgun (WGS) entry which is preliminary data.</text>
</comment>
<evidence type="ECO:0000313" key="8">
    <source>
        <dbReference type="EMBL" id="MDP0589518.1"/>
    </source>
</evidence>
<dbReference type="GO" id="GO:0005667">
    <property type="term" value="C:transcription regulator complex"/>
    <property type="evidence" value="ECO:0007669"/>
    <property type="project" value="TreeGrafter"/>
</dbReference>
<evidence type="ECO:0000256" key="3">
    <source>
        <dbReference type="ARBA" id="ARBA00022771"/>
    </source>
</evidence>
<feature type="domain" description="C2H2-type" evidence="7">
    <location>
        <begin position="297"/>
        <end position="324"/>
    </location>
</feature>
<dbReference type="FunFam" id="3.30.160.60:FF:000100">
    <property type="entry name" value="Zinc finger 45-like"/>
    <property type="match status" value="1"/>
</dbReference>
<sequence>MTLNFLRIAKGYTYILTMVKGILFSYCLLTSLCIKAALDNNIFRSINIDSNEEKWAFMFVPPSNKTQQIEDVCYIAMMDEAIIDSEGLNEQMDCILKVVQNNNIEEDPTVNSCQSREVCLMNNLLDVEIGDFLRALNSGHRIHTYASTPKYAYACVIVFTVSGKKEKVVFKIEKIELNNKVYNKDLMINGFSNGRDILKPVLASYKHMRLVYDDIFQVNNCVCNEMPDMNRDAALDDNEEPDAYHRDIGLLNKDDNSAIEPKNNSAKSPEIQNKKDTLFCSGVNNTENTRRSVTKSYRCDTCGKELSSKRNLSKHMEIHVRGKDFICSKCDGKFFCRHHLITYMNSHVSQRKFKCLQDGCNKIYNRKYSLRRHIENCHNKNNFKFLRNDCDKVLRQENDSRLPIEINVNELHFH</sequence>
<organism evidence="8 9">
    <name type="scientific">Candidatus Endonucleibacter bathymodioli</name>
    <dbReference type="NCBI Taxonomy" id="539814"/>
    <lineage>
        <taxon>Bacteria</taxon>
        <taxon>Pseudomonadati</taxon>
        <taxon>Pseudomonadota</taxon>
        <taxon>Gammaproteobacteria</taxon>
        <taxon>Oceanospirillales</taxon>
        <taxon>Endozoicomonadaceae</taxon>
        <taxon>Candidatus Endonucleibacter</taxon>
    </lineage>
</organism>
<dbReference type="GO" id="GO:0000978">
    <property type="term" value="F:RNA polymerase II cis-regulatory region sequence-specific DNA binding"/>
    <property type="evidence" value="ECO:0007669"/>
    <property type="project" value="TreeGrafter"/>
</dbReference>
<dbReference type="Pfam" id="PF00096">
    <property type="entry name" value="zf-C2H2"/>
    <property type="match status" value="2"/>
</dbReference>
<keyword evidence="6" id="KW-1133">Transmembrane helix</keyword>
<dbReference type="InterPro" id="IPR036236">
    <property type="entry name" value="Znf_C2H2_sf"/>
</dbReference>
<feature type="domain" description="C2H2-type" evidence="7">
    <location>
        <begin position="325"/>
        <end position="352"/>
    </location>
</feature>
<dbReference type="SMART" id="SM00355">
    <property type="entry name" value="ZnF_C2H2"/>
    <property type="match status" value="3"/>
</dbReference>
<dbReference type="GO" id="GO:0000981">
    <property type="term" value="F:DNA-binding transcription factor activity, RNA polymerase II-specific"/>
    <property type="evidence" value="ECO:0007669"/>
    <property type="project" value="TreeGrafter"/>
</dbReference>
<dbReference type="SUPFAM" id="SSF57667">
    <property type="entry name" value="beta-beta-alpha zinc fingers"/>
    <property type="match status" value="2"/>
</dbReference>
<keyword evidence="6" id="KW-0472">Membrane</keyword>
<keyword evidence="1" id="KW-0479">Metal-binding</keyword>
<dbReference type="Proteomes" id="UP001178148">
    <property type="component" value="Unassembled WGS sequence"/>
</dbReference>
<feature type="transmembrane region" description="Helical" evidence="6">
    <location>
        <begin position="12"/>
        <end position="38"/>
    </location>
</feature>
<keyword evidence="4" id="KW-0862">Zinc</keyword>